<dbReference type="EMBL" id="BSYO01000018">
    <property type="protein sequence ID" value="GMH17763.1"/>
    <property type="molecule type" value="Genomic_DNA"/>
</dbReference>
<protein>
    <submittedName>
        <fullName evidence="2">Uncharacterized protein</fullName>
    </submittedName>
</protein>
<feature type="compositionally biased region" description="Basic and acidic residues" evidence="1">
    <location>
        <begin position="195"/>
        <end position="206"/>
    </location>
</feature>
<gene>
    <name evidence="2" type="ORF">Nepgr_019604</name>
</gene>
<evidence type="ECO:0000313" key="3">
    <source>
        <dbReference type="Proteomes" id="UP001279734"/>
    </source>
</evidence>
<proteinExistence type="predicted"/>
<keyword evidence="3" id="KW-1185">Reference proteome</keyword>
<organism evidence="2 3">
    <name type="scientific">Nepenthes gracilis</name>
    <name type="common">Slender pitcher plant</name>
    <dbReference type="NCBI Taxonomy" id="150966"/>
    <lineage>
        <taxon>Eukaryota</taxon>
        <taxon>Viridiplantae</taxon>
        <taxon>Streptophyta</taxon>
        <taxon>Embryophyta</taxon>
        <taxon>Tracheophyta</taxon>
        <taxon>Spermatophyta</taxon>
        <taxon>Magnoliopsida</taxon>
        <taxon>eudicotyledons</taxon>
        <taxon>Gunneridae</taxon>
        <taxon>Pentapetalae</taxon>
        <taxon>Caryophyllales</taxon>
        <taxon>Nepenthaceae</taxon>
        <taxon>Nepenthes</taxon>
    </lineage>
</organism>
<dbReference type="AlphaFoldDB" id="A0AAD3STS9"/>
<sequence>MAGILGATPDAPRLDSLPLLAEEVSSKASSNSIPSFPLAGVDGCASGSLSGLGGPGPQSAEQIVAEDLEEAPAACPPPAAAVSLGLDDVGFEKDPRMMMSALDGQVAPVCTGSIALISQTMAFWPAEHEDIPKACTSSDFEGGKHEQPRFSSEELSTYSAAVCASTPNSIIKLSRKYAQDDFRTCESESQGCSHDGPDSVSHRGEADVDDLVLLDTPVPSLTRSRFGQSGR</sequence>
<dbReference type="Proteomes" id="UP001279734">
    <property type="component" value="Unassembled WGS sequence"/>
</dbReference>
<accession>A0AAD3STS9</accession>
<comment type="caution">
    <text evidence="2">The sequence shown here is derived from an EMBL/GenBank/DDBJ whole genome shotgun (WGS) entry which is preliminary data.</text>
</comment>
<reference evidence="2" key="1">
    <citation type="submission" date="2023-05" db="EMBL/GenBank/DDBJ databases">
        <title>Nepenthes gracilis genome sequencing.</title>
        <authorList>
            <person name="Fukushima K."/>
        </authorList>
    </citation>
    <scope>NUCLEOTIDE SEQUENCE</scope>
    <source>
        <strain evidence="2">SING2019-196</strain>
    </source>
</reference>
<evidence type="ECO:0000313" key="2">
    <source>
        <dbReference type="EMBL" id="GMH17763.1"/>
    </source>
</evidence>
<evidence type="ECO:0000256" key="1">
    <source>
        <dbReference type="SAM" id="MobiDB-lite"/>
    </source>
</evidence>
<feature type="region of interest" description="Disordered" evidence="1">
    <location>
        <begin position="186"/>
        <end position="214"/>
    </location>
</feature>
<name>A0AAD3STS9_NEPGR</name>